<dbReference type="InterPro" id="IPR011051">
    <property type="entry name" value="RmlC_Cupin_sf"/>
</dbReference>
<dbReference type="SUPFAM" id="SSF51182">
    <property type="entry name" value="RmlC-like cupins"/>
    <property type="match status" value="1"/>
</dbReference>
<dbReference type="Proteomes" id="UP000000758">
    <property type="component" value="Chromosome"/>
</dbReference>
<dbReference type="PANTHER" id="PTHR43698:SF1">
    <property type="entry name" value="BLL4564 PROTEIN"/>
    <property type="match status" value="1"/>
</dbReference>
<protein>
    <submittedName>
        <fullName evidence="1">Double stranded beta helix fold enzyme</fullName>
    </submittedName>
</protein>
<dbReference type="PANTHER" id="PTHR43698">
    <property type="entry name" value="RIBD C-TERMINAL DOMAIN CONTAINING PROTEIN"/>
    <property type="match status" value="1"/>
</dbReference>
<dbReference type="KEGG" id="csy:CENSYa_1172"/>
<organism evidence="1 2">
    <name type="scientific">Cenarchaeum symbiosum (strain A)</name>
    <dbReference type="NCBI Taxonomy" id="414004"/>
    <lineage>
        <taxon>Archaea</taxon>
        <taxon>Nitrososphaerota</taxon>
        <taxon>Candidatus Cenarchaeales</taxon>
        <taxon>Candidatus Cenarchaeaceae</taxon>
        <taxon>Candidatus Cenarchaeum</taxon>
    </lineage>
</organism>
<reference evidence="1 2" key="1">
    <citation type="journal article" date="2006" name="Proc. Natl. Acad. Sci. U.S.A.">
        <title>Genomic analysis of the uncultivated marine crenarchaeote Cenarchaeum symbiosum.</title>
        <authorList>
            <person name="Hallam S.J."/>
            <person name="Konstantinidis K.T."/>
            <person name="Putnam N."/>
            <person name="Schleper C."/>
            <person name="Watanabe Y."/>
            <person name="Sugahara J."/>
            <person name="Preston C."/>
            <person name="de la Torre J."/>
            <person name="Richardson P.M."/>
            <person name="DeLong E.F."/>
        </authorList>
    </citation>
    <scope>NUCLEOTIDE SEQUENCE [LARGE SCALE GENOMIC DNA]</scope>
    <source>
        <strain evidence="2">A</strain>
    </source>
</reference>
<dbReference type="STRING" id="414004.CENSYa_1172"/>
<proteinExistence type="predicted"/>
<dbReference type="AlphaFoldDB" id="A0RWT0"/>
<dbReference type="EMBL" id="DP000238">
    <property type="protein sequence ID" value="ABK77797.1"/>
    <property type="molecule type" value="Genomic_DNA"/>
</dbReference>
<dbReference type="InterPro" id="IPR014710">
    <property type="entry name" value="RmlC-like_jellyroll"/>
</dbReference>
<dbReference type="Gene3D" id="2.60.120.10">
    <property type="entry name" value="Jelly Rolls"/>
    <property type="match status" value="1"/>
</dbReference>
<accession>A0RWT0</accession>
<dbReference type="EnsemblBacteria" id="ABK77797">
    <property type="protein sequence ID" value="ABK77797"/>
    <property type="gene ID" value="CENSYa_1172"/>
</dbReference>
<evidence type="ECO:0000313" key="1">
    <source>
        <dbReference type="EMBL" id="ABK77797.1"/>
    </source>
</evidence>
<evidence type="ECO:0000313" key="2">
    <source>
        <dbReference type="Proteomes" id="UP000000758"/>
    </source>
</evidence>
<dbReference type="HOGENOM" id="CLU_2044313_0_0_2"/>
<keyword evidence="2" id="KW-1185">Reference proteome</keyword>
<gene>
    <name evidence="1" type="ordered locus">CENSYa_1172</name>
</gene>
<sequence length="120" mass="12820">MKPLDYTRDGSIKEVTKRWFIGTPSLVDLAGELGISESNIFHVTFPDGAKTTLHTHEGGQLLIVTSGTGSMSIFEKTGGGEAEFAIKETDRIPLKQGSIQYIPAGVLTCTAQQTAPPCPI</sequence>
<name>A0RWT0_CENSY</name>